<dbReference type="Proteomes" id="UP001314681">
    <property type="component" value="Unassembled WGS sequence"/>
</dbReference>
<evidence type="ECO:0000313" key="3">
    <source>
        <dbReference type="EMBL" id="MBU9728491.1"/>
    </source>
</evidence>
<reference evidence="3 4" key="1">
    <citation type="submission" date="2021-06" db="EMBL/GenBank/DDBJ databases">
        <title>Description of novel taxa of the family Lachnospiraceae.</title>
        <authorList>
            <person name="Chaplin A.V."/>
            <person name="Sokolova S.R."/>
            <person name="Pikina A.P."/>
            <person name="Korzhanova M."/>
            <person name="Belova V."/>
            <person name="Korostin D."/>
            <person name="Efimov B.A."/>
        </authorList>
    </citation>
    <scope>NUCLEOTIDE SEQUENCE [LARGE SCALE GENOMIC DNA]</scope>
    <source>
        <strain evidence="3 4">ASD4241</strain>
    </source>
</reference>
<dbReference type="EMBL" id="JAHQCX010000020">
    <property type="protein sequence ID" value="MBU9728491.1"/>
    <property type="molecule type" value="Genomic_DNA"/>
</dbReference>
<name>A0ABS6KD95_9FIRM</name>
<dbReference type="InterPro" id="IPR001387">
    <property type="entry name" value="Cro/C1-type_HTH"/>
</dbReference>
<dbReference type="InterPro" id="IPR010982">
    <property type="entry name" value="Lambda_DNA-bd_dom_sf"/>
</dbReference>
<dbReference type="PANTHER" id="PTHR46558:SF11">
    <property type="entry name" value="HTH-TYPE TRANSCRIPTIONAL REGULATOR XRE"/>
    <property type="match status" value="1"/>
</dbReference>
<dbReference type="PROSITE" id="PS50943">
    <property type="entry name" value="HTH_CROC1"/>
    <property type="match status" value="1"/>
</dbReference>
<dbReference type="RefSeq" id="WP_238727438.1">
    <property type="nucleotide sequence ID" value="NZ_JAHQCX010000020.1"/>
</dbReference>
<evidence type="ECO:0000313" key="4">
    <source>
        <dbReference type="Proteomes" id="UP001314681"/>
    </source>
</evidence>
<organism evidence="3 4">
    <name type="scientific">Diplocloster modestus</name>
    <dbReference type="NCBI Taxonomy" id="2850322"/>
    <lineage>
        <taxon>Bacteria</taxon>
        <taxon>Bacillati</taxon>
        <taxon>Bacillota</taxon>
        <taxon>Clostridia</taxon>
        <taxon>Lachnospirales</taxon>
        <taxon>Lachnospiraceae</taxon>
        <taxon>Diplocloster</taxon>
    </lineage>
</organism>
<keyword evidence="1" id="KW-0238">DNA-binding</keyword>
<dbReference type="Gene3D" id="1.10.260.40">
    <property type="entry name" value="lambda repressor-like DNA-binding domains"/>
    <property type="match status" value="1"/>
</dbReference>
<accession>A0ABS6KD95</accession>
<feature type="domain" description="HTH cro/C1-type" evidence="2">
    <location>
        <begin position="17"/>
        <end position="71"/>
    </location>
</feature>
<gene>
    <name evidence="3" type="ORF">KTH90_21055</name>
</gene>
<evidence type="ECO:0000256" key="1">
    <source>
        <dbReference type="ARBA" id="ARBA00023125"/>
    </source>
</evidence>
<evidence type="ECO:0000259" key="2">
    <source>
        <dbReference type="PROSITE" id="PS50943"/>
    </source>
</evidence>
<dbReference type="SMART" id="SM00530">
    <property type="entry name" value="HTH_XRE"/>
    <property type="match status" value="1"/>
</dbReference>
<protein>
    <submittedName>
        <fullName evidence="3">Helix-turn-helix domain-containing protein</fullName>
    </submittedName>
</protein>
<sequence length="122" mass="14097">MSAKVDLEDRKNVGANIQRIRLEHGLTQEKLAEAIGISSSYMSSIETGRKYPSSNILYAIRSYFGVPMSQIMGVGDEETDNEKEELKELDFYDRQLLRMMKYFSMAQKKIICETIEFLKDKI</sequence>
<dbReference type="SUPFAM" id="SSF47413">
    <property type="entry name" value="lambda repressor-like DNA-binding domains"/>
    <property type="match status" value="1"/>
</dbReference>
<keyword evidence="4" id="KW-1185">Reference proteome</keyword>
<dbReference type="PANTHER" id="PTHR46558">
    <property type="entry name" value="TRACRIPTIONAL REGULATORY PROTEIN-RELATED-RELATED"/>
    <property type="match status" value="1"/>
</dbReference>
<dbReference type="CDD" id="cd00093">
    <property type="entry name" value="HTH_XRE"/>
    <property type="match status" value="1"/>
</dbReference>
<comment type="caution">
    <text evidence="3">The sequence shown here is derived from an EMBL/GenBank/DDBJ whole genome shotgun (WGS) entry which is preliminary data.</text>
</comment>
<proteinExistence type="predicted"/>
<dbReference type="Pfam" id="PF01381">
    <property type="entry name" value="HTH_3"/>
    <property type="match status" value="1"/>
</dbReference>